<dbReference type="EMBL" id="KN824407">
    <property type="protein sequence ID" value="KIM20805.1"/>
    <property type="molecule type" value="Genomic_DNA"/>
</dbReference>
<organism evidence="1 2">
    <name type="scientific">Serendipita vermifera MAFF 305830</name>
    <dbReference type="NCBI Taxonomy" id="933852"/>
    <lineage>
        <taxon>Eukaryota</taxon>
        <taxon>Fungi</taxon>
        <taxon>Dikarya</taxon>
        <taxon>Basidiomycota</taxon>
        <taxon>Agaricomycotina</taxon>
        <taxon>Agaricomycetes</taxon>
        <taxon>Sebacinales</taxon>
        <taxon>Serendipitaceae</taxon>
        <taxon>Serendipita</taxon>
    </lineage>
</organism>
<reference evidence="1 2" key="1">
    <citation type="submission" date="2014-04" db="EMBL/GenBank/DDBJ databases">
        <authorList>
            <consortium name="DOE Joint Genome Institute"/>
            <person name="Kuo A."/>
            <person name="Zuccaro A."/>
            <person name="Kohler A."/>
            <person name="Nagy L.G."/>
            <person name="Floudas D."/>
            <person name="Copeland A."/>
            <person name="Barry K.W."/>
            <person name="Cichocki N."/>
            <person name="Veneault-Fourrey C."/>
            <person name="LaButti K."/>
            <person name="Lindquist E.A."/>
            <person name="Lipzen A."/>
            <person name="Lundell T."/>
            <person name="Morin E."/>
            <person name="Murat C."/>
            <person name="Sun H."/>
            <person name="Tunlid A."/>
            <person name="Henrissat B."/>
            <person name="Grigoriev I.V."/>
            <person name="Hibbett D.S."/>
            <person name="Martin F."/>
            <person name="Nordberg H.P."/>
            <person name="Cantor M.N."/>
            <person name="Hua S.X."/>
        </authorList>
    </citation>
    <scope>NUCLEOTIDE SEQUENCE [LARGE SCALE GENOMIC DNA]</scope>
    <source>
        <strain evidence="1 2">MAFF 305830</strain>
    </source>
</reference>
<gene>
    <name evidence="1" type="ORF">M408DRAFT_30074</name>
</gene>
<dbReference type="Proteomes" id="UP000054097">
    <property type="component" value="Unassembled WGS sequence"/>
</dbReference>
<name>A0A0C3A853_SERVB</name>
<evidence type="ECO:0000313" key="2">
    <source>
        <dbReference type="Proteomes" id="UP000054097"/>
    </source>
</evidence>
<accession>A0A0C3A853</accession>
<dbReference type="HOGENOM" id="CLU_1397117_0_0_1"/>
<keyword evidence="2" id="KW-1185">Reference proteome</keyword>
<reference evidence="2" key="2">
    <citation type="submission" date="2015-01" db="EMBL/GenBank/DDBJ databases">
        <title>Evolutionary Origins and Diversification of the Mycorrhizal Mutualists.</title>
        <authorList>
            <consortium name="DOE Joint Genome Institute"/>
            <consortium name="Mycorrhizal Genomics Consortium"/>
            <person name="Kohler A."/>
            <person name="Kuo A."/>
            <person name="Nagy L.G."/>
            <person name="Floudas D."/>
            <person name="Copeland A."/>
            <person name="Barry K.W."/>
            <person name="Cichocki N."/>
            <person name="Veneault-Fourrey C."/>
            <person name="LaButti K."/>
            <person name="Lindquist E.A."/>
            <person name="Lipzen A."/>
            <person name="Lundell T."/>
            <person name="Morin E."/>
            <person name="Murat C."/>
            <person name="Riley R."/>
            <person name="Ohm R."/>
            <person name="Sun H."/>
            <person name="Tunlid A."/>
            <person name="Henrissat B."/>
            <person name="Grigoriev I.V."/>
            <person name="Hibbett D.S."/>
            <person name="Martin F."/>
        </authorList>
    </citation>
    <scope>NUCLEOTIDE SEQUENCE [LARGE SCALE GENOMIC DNA]</scope>
    <source>
        <strain evidence="2">MAFF 305830</strain>
    </source>
</reference>
<protein>
    <submittedName>
        <fullName evidence="1">Uncharacterized protein</fullName>
    </submittedName>
</protein>
<proteinExistence type="predicted"/>
<dbReference type="AlphaFoldDB" id="A0A0C3A853"/>
<evidence type="ECO:0000313" key="1">
    <source>
        <dbReference type="EMBL" id="KIM20805.1"/>
    </source>
</evidence>
<sequence>MEICPFSRNLRPGDRLNDVRALHEHEQRELKVVRQIDAHSVSRWRSEAKTPRYCLILEQDRNHRRAVCRQHNAARRATNWYAKAAPLVLENHQQRVEDIKSGTQTMLTRYSCKLPSSEVASKLSSSCSSAMNDTAAFVSSAFIAPRHDEVEQEKSHIMHQKAEYKNPVDGFRTARPLLGLETVELFRIIQQVIES</sequence>